<feature type="transmembrane region" description="Helical" evidence="7">
    <location>
        <begin position="201"/>
        <end position="221"/>
    </location>
</feature>
<comment type="subcellular location">
    <subcellularLocation>
        <location evidence="1">Endomembrane system</location>
        <topology evidence="1">Multi-pass membrane protein</topology>
    </subcellularLocation>
</comment>
<keyword evidence="4 7" id="KW-1133">Transmembrane helix</keyword>
<proteinExistence type="predicted"/>
<keyword evidence="5" id="KW-0406">Ion transport</keyword>
<evidence type="ECO:0000256" key="7">
    <source>
        <dbReference type="SAM" id="Phobius"/>
    </source>
</evidence>
<evidence type="ECO:0000256" key="3">
    <source>
        <dbReference type="ARBA" id="ARBA00022692"/>
    </source>
</evidence>
<feature type="transmembrane region" description="Helical" evidence="7">
    <location>
        <begin position="266"/>
        <end position="284"/>
    </location>
</feature>
<dbReference type="GO" id="GO:0016020">
    <property type="term" value="C:membrane"/>
    <property type="evidence" value="ECO:0007669"/>
    <property type="project" value="InterPro"/>
</dbReference>
<dbReference type="InterPro" id="IPR004713">
    <property type="entry name" value="CaH_exchang"/>
</dbReference>
<dbReference type="OrthoDB" id="26525at2759"/>
<protein>
    <recommendedName>
        <fullName evidence="8">Sodium/calcium exchanger membrane region domain-containing protein</fullName>
    </recommendedName>
</protein>
<reference evidence="9" key="1">
    <citation type="submission" date="2021-02" db="EMBL/GenBank/DDBJ databases">
        <authorList>
            <person name="Palmer J.M."/>
        </authorList>
    </citation>
    <scope>NUCLEOTIDE SEQUENCE</scope>
    <source>
        <strain evidence="9">SCRP23</strain>
    </source>
</reference>
<evidence type="ECO:0000256" key="4">
    <source>
        <dbReference type="ARBA" id="ARBA00022989"/>
    </source>
</evidence>
<dbReference type="Pfam" id="PF01699">
    <property type="entry name" value="Na_Ca_ex"/>
    <property type="match status" value="1"/>
</dbReference>
<accession>A0A8T1XEJ2</accession>
<keyword evidence="6 7" id="KW-0472">Membrane</keyword>
<keyword evidence="3 7" id="KW-0812">Transmembrane</keyword>
<feature type="transmembrane region" description="Helical" evidence="7">
    <location>
        <begin position="15"/>
        <end position="33"/>
    </location>
</feature>
<keyword evidence="10" id="KW-1185">Reference proteome</keyword>
<evidence type="ECO:0000256" key="2">
    <source>
        <dbReference type="ARBA" id="ARBA00022448"/>
    </source>
</evidence>
<feature type="transmembrane region" description="Helical" evidence="7">
    <location>
        <begin position="45"/>
        <end position="67"/>
    </location>
</feature>
<feature type="transmembrane region" description="Helical" evidence="7">
    <location>
        <begin position="87"/>
        <end position="111"/>
    </location>
</feature>
<comment type="caution">
    <text evidence="9">The sequence shown here is derived from an EMBL/GenBank/DDBJ whole genome shotgun (WGS) entry which is preliminary data.</text>
</comment>
<dbReference type="EMBL" id="JAGDFL010000004">
    <property type="protein sequence ID" value="KAG7402069.1"/>
    <property type="molecule type" value="Genomic_DNA"/>
</dbReference>
<evidence type="ECO:0000259" key="8">
    <source>
        <dbReference type="Pfam" id="PF01699"/>
    </source>
</evidence>
<evidence type="ECO:0000256" key="5">
    <source>
        <dbReference type="ARBA" id="ARBA00023065"/>
    </source>
</evidence>
<evidence type="ECO:0000256" key="6">
    <source>
        <dbReference type="ARBA" id="ARBA00023136"/>
    </source>
</evidence>
<evidence type="ECO:0000313" key="10">
    <source>
        <dbReference type="Proteomes" id="UP000693981"/>
    </source>
</evidence>
<dbReference type="PANTHER" id="PTHR31503:SF36">
    <property type="entry name" value="SODIUM_CALCIUM EXCHANGER MEMBRANE REGION DOMAIN-CONTAINING PROTEIN"/>
    <property type="match status" value="1"/>
</dbReference>
<feature type="transmembrane region" description="Helical" evidence="7">
    <location>
        <begin position="162"/>
        <end position="181"/>
    </location>
</feature>
<name>A0A8T1XEJ2_9STRA</name>
<dbReference type="GO" id="GO:0012505">
    <property type="term" value="C:endomembrane system"/>
    <property type="evidence" value="ECO:0007669"/>
    <property type="project" value="UniProtKB-SubCell"/>
</dbReference>
<feature type="transmembrane region" description="Helical" evidence="7">
    <location>
        <begin position="233"/>
        <end position="254"/>
    </location>
</feature>
<feature type="transmembrane region" description="Helical" evidence="7">
    <location>
        <begin position="291"/>
        <end position="311"/>
    </location>
</feature>
<organism evidence="9 10">
    <name type="scientific">Phytophthora boehmeriae</name>
    <dbReference type="NCBI Taxonomy" id="109152"/>
    <lineage>
        <taxon>Eukaryota</taxon>
        <taxon>Sar</taxon>
        <taxon>Stramenopiles</taxon>
        <taxon>Oomycota</taxon>
        <taxon>Peronosporomycetes</taxon>
        <taxon>Peronosporales</taxon>
        <taxon>Peronosporaceae</taxon>
        <taxon>Phytophthora</taxon>
    </lineage>
</organism>
<keyword evidence="2" id="KW-0813">Transport</keyword>
<sequence>MTGFFIDPKDLPDDGYGLVQVLFLGAVYGFVLFNASNLISDGSELLLLVPSMAGIVGSVVLPVLGAVPDGAIVLFSGMGPDAQQQVSVGVGALAGSTIMLLTIPWALSVYAGRVNIDENGRGNYVRPKNDQNWSKLMPPGNRDLTKTGVVLFDEIPSTAKTMIYTSLIYLILQVPALFYTGTAEEDAKADNKEVAKAEKPFAIVAFVICMVSELIAAYNYAQKKTSKTISISVAALLGAACMNNTFCLGIFAALMSFKSGGLVWEFSAETISILFVELSVGYIAMKKTQRLLDGLIVLSLYPLSIFLVFLLENVLGMD</sequence>
<feature type="domain" description="Sodium/calcium exchanger membrane region" evidence="8">
    <location>
        <begin position="211"/>
        <end position="309"/>
    </location>
</feature>
<dbReference type="GO" id="GO:0015369">
    <property type="term" value="F:calcium:proton antiporter activity"/>
    <property type="evidence" value="ECO:0007669"/>
    <property type="project" value="TreeGrafter"/>
</dbReference>
<dbReference type="PANTHER" id="PTHR31503">
    <property type="entry name" value="VACUOLAR CALCIUM ION TRANSPORTER"/>
    <property type="match status" value="1"/>
</dbReference>
<dbReference type="AlphaFoldDB" id="A0A8T1XEJ2"/>
<dbReference type="InterPro" id="IPR004837">
    <property type="entry name" value="NaCa_Exmemb"/>
</dbReference>
<dbReference type="Proteomes" id="UP000693981">
    <property type="component" value="Unassembled WGS sequence"/>
</dbReference>
<dbReference type="GO" id="GO:0006874">
    <property type="term" value="P:intracellular calcium ion homeostasis"/>
    <property type="evidence" value="ECO:0007669"/>
    <property type="project" value="TreeGrafter"/>
</dbReference>
<evidence type="ECO:0000313" key="9">
    <source>
        <dbReference type="EMBL" id="KAG7402069.1"/>
    </source>
</evidence>
<evidence type="ECO:0000256" key="1">
    <source>
        <dbReference type="ARBA" id="ARBA00004127"/>
    </source>
</evidence>
<gene>
    <name evidence="9" type="ORF">PHYBOEH_007283</name>
</gene>